<comment type="similarity">
    <text evidence="6 7">Belongs to the class I-like SAM-binding methyltransferase superfamily. C5-methyltransferase family.</text>
</comment>
<protein>
    <recommendedName>
        <fullName evidence="8">Cytosine-specific methyltransferase</fullName>
        <ecNumber evidence="8">2.1.1.37</ecNumber>
    </recommendedName>
</protein>
<dbReference type="AlphaFoldDB" id="A0A8J3GAW1"/>
<proteinExistence type="inferred from homology"/>
<dbReference type="PANTHER" id="PTHR10629:SF52">
    <property type="entry name" value="DNA (CYTOSINE-5)-METHYLTRANSFERASE 1"/>
    <property type="match status" value="1"/>
</dbReference>
<dbReference type="GO" id="GO:0009307">
    <property type="term" value="P:DNA restriction-modification system"/>
    <property type="evidence" value="ECO:0007669"/>
    <property type="project" value="UniProtKB-KW"/>
</dbReference>
<sequence>MSETENNTKRKIDKYSVVDLFCGIGGLTHGFLLEQFNVAAGIDIDEECKFAYETNNKVPFVKKDVNQLDSKFLENNFYKNKKKILVGCAPCQPFSILNTKNNGKANPENSERWKLLYSFANLIQIIRPHIISMENVPLLNKFKKGEVFNDFLNVLKKEGYYISYRIVDAQYYGVPQRRKRLVLFASLYGEIEMIPELKSEDVKSVRDAIGDLPKLKQGELDKEDPLHRSRCLSELSLRRIKATPEGGGWRNWPTELVADCHKREGGKAFGSAYGRMSWGNVSPTITTYCIGYSNGRFGHPEQDRAISLREAAILQSFPKEYNFIDPDRIFSTGRIATQIGNAVPVLLGRAIASSIARHIEKFEDD</sequence>
<dbReference type="Gene3D" id="3.40.50.150">
    <property type="entry name" value="Vaccinia Virus protein VP39"/>
    <property type="match status" value="1"/>
</dbReference>
<organism evidence="9 10">
    <name type="scientific">Persicitalea jodogahamensis</name>
    <dbReference type="NCBI Taxonomy" id="402147"/>
    <lineage>
        <taxon>Bacteria</taxon>
        <taxon>Pseudomonadati</taxon>
        <taxon>Bacteroidota</taxon>
        <taxon>Cytophagia</taxon>
        <taxon>Cytophagales</taxon>
        <taxon>Spirosomataceae</taxon>
        <taxon>Persicitalea</taxon>
    </lineage>
</organism>
<evidence type="ECO:0000313" key="10">
    <source>
        <dbReference type="Proteomes" id="UP000598271"/>
    </source>
</evidence>
<dbReference type="Proteomes" id="UP000598271">
    <property type="component" value="Unassembled WGS sequence"/>
</dbReference>
<evidence type="ECO:0000256" key="4">
    <source>
        <dbReference type="ARBA" id="ARBA00022747"/>
    </source>
</evidence>
<dbReference type="SUPFAM" id="SSF53335">
    <property type="entry name" value="S-adenosyl-L-methionine-dependent methyltransferases"/>
    <property type="match status" value="1"/>
</dbReference>
<gene>
    <name evidence="9" type="ORF">GCM10007390_42580</name>
</gene>
<dbReference type="PROSITE" id="PS00094">
    <property type="entry name" value="C5_MTASE_1"/>
    <property type="match status" value="1"/>
</dbReference>
<dbReference type="GO" id="GO:0003677">
    <property type="term" value="F:DNA binding"/>
    <property type="evidence" value="ECO:0007669"/>
    <property type="project" value="TreeGrafter"/>
</dbReference>
<keyword evidence="4" id="KW-0680">Restriction system</keyword>
<evidence type="ECO:0000256" key="8">
    <source>
        <dbReference type="RuleBase" id="RU000417"/>
    </source>
</evidence>
<dbReference type="PRINTS" id="PR00105">
    <property type="entry name" value="C5METTRFRASE"/>
</dbReference>
<dbReference type="InterPro" id="IPR029063">
    <property type="entry name" value="SAM-dependent_MTases_sf"/>
</dbReference>
<reference evidence="9 10" key="1">
    <citation type="journal article" date="2014" name="Int. J. Syst. Evol. Microbiol.">
        <title>Complete genome sequence of Corynebacterium casei LMG S-19264T (=DSM 44701T), isolated from a smear-ripened cheese.</title>
        <authorList>
            <consortium name="US DOE Joint Genome Institute (JGI-PGF)"/>
            <person name="Walter F."/>
            <person name="Albersmeier A."/>
            <person name="Kalinowski J."/>
            <person name="Ruckert C."/>
        </authorList>
    </citation>
    <scope>NUCLEOTIDE SEQUENCE [LARGE SCALE GENOMIC DNA]</scope>
    <source>
        <strain evidence="9 10">KCTC 12866</strain>
    </source>
</reference>
<comment type="catalytic activity">
    <reaction evidence="5 8">
        <text>a 2'-deoxycytidine in DNA + S-adenosyl-L-methionine = a 5-methyl-2'-deoxycytidine in DNA + S-adenosyl-L-homocysteine + H(+)</text>
        <dbReference type="Rhea" id="RHEA:13681"/>
        <dbReference type="Rhea" id="RHEA-COMP:11369"/>
        <dbReference type="Rhea" id="RHEA-COMP:11370"/>
        <dbReference type="ChEBI" id="CHEBI:15378"/>
        <dbReference type="ChEBI" id="CHEBI:57856"/>
        <dbReference type="ChEBI" id="CHEBI:59789"/>
        <dbReference type="ChEBI" id="CHEBI:85452"/>
        <dbReference type="ChEBI" id="CHEBI:85454"/>
        <dbReference type="EC" id="2.1.1.37"/>
    </reaction>
</comment>
<keyword evidence="1 6" id="KW-0489">Methyltransferase</keyword>
<dbReference type="PROSITE" id="PS51679">
    <property type="entry name" value="SAM_MT_C5"/>
    <property type="match status" value="1"/>
</dbReference>
<dbReference type="GO" id="GO:0044027">
    <property type="term" value="P:negative regulation of gene expression via chromosomal CpG island methylation"/>
    <property type="evidence" value="ECO:0007669"/>
    <property type="project" value="TreeGrafter"/>
</dbReference>
<dbReference type="Pfam" id="PF00145">
    <property type="entry name" value="DNA_methylase"/>
    <property type="match status" value="1"/>
</dbReference>
<evidence type="ECO:0000256" key="1">
    <source>
        <dbReference type="ARBA" id="ARBA00022603"/>
    </source>
</evidence>
<evidence type="ECO:0000256" key="5">
    <source>
        <dbReference type="ARBA" id="ARBA00047422"/>
    </source>
</evidence>
<dbReference type="EMBL" id="BMXF01000005">
    <property type="protein sequence ID" value="GHB83109.1"/>
    <property type="molecule type" value="Genomic_DNA"/>
</dbReference>
<comment type="caution">
    <text evidence="9">The sequence shown here is derived from an EMBL/GenBank/DDBJ whole genome shotgun (WGS) entry which is preliminary data.</text>
</comment>
<dbReference type="Gene3D" id="3.90.120.10">
    <property type="entry name" value="DNA Methylase, subunit A, domain 2"/>
    <property type="match status" value="1"/>
</dbReference>
<dbReference type="InterPro" id="IPR018117">
    <property type="entry name" value="C5_DNA_meth_AS"/>
</dbReference>
<keyword evidence="3 6" id="KW-0949">S-adenosyl-L-methionine</keyword>
<evidence type="ECO:0000256" key="2">
    <source>
        <dbReference type="ARBA" id="ARBA00022679"/>
    </source>
</evidence>
<evidence type="ECO:0000256" key="3">
    <source>
        <dbReference type="ARBA" id="ARBA00022691"/>
    </source>
</evidence>
<keyword evidence="10" id="KW-1185">Reference proteome</keyword>
<evidence type="ECO:0000313" key="9">
    <source>
        <dbReference type="EMBL" id="GHB83109.1"/>
    </source>
</evidence>
<dbReference type="GO" id="GO:0003886">
    <property type="term" value="F:DNA (cytosine-5-)-methyltransferase activity"/>
    <property type="evidence" value="ECO:0007669"/>
    <property type="project" value="UniProtKB-EC"/>
</dbReference>
<name>A0A8J3GAW1_9BACT</name>
<dbReference type="EC" id="2.1.1.37" evidence="8"/>
<keyword evidence="2 6" id="KW-0808">Transferase</keyword>
<feature type="active site" evidence="6">
    <location>
        <position position="91"/>
    </location>
</feature>
<dbReference type="PANTHER" id="PTHR10629">
    <property type="entry name" value="CYTOSINE-SPECIFIC METHYLTRANSFERASE"/>
    <property type="match status" value="1"/>
</dbReference>
<dbReference type="GO" id="GO:0032259">
    <property type="term" value="P:methylation"/>
    <property type="evidence" value="ECO:0007669"/>
    <property type="project" value="UniProtKB-KW"/>
</dbReference>
<dbReference type="NCBIfam" id="TIGR00675">
    <property type="entry name" value="dcm"/>
    <property type="match status" value="1"/>
</dbReference>
<evidence type="ECO:0000256" key="7">
    <source>
        <dbReference type="RuleBase" id="RU000416"/>
    </source>
</evidence>
<accession>A0A8J3GAW1</accession>
<dbReference type="InterPro" id="IPR050390">
    <property type="entry name" value="C5-Methyltransferase"/>
</dbReference>
<dbReference type="InterPro" id="IPR001525">
    <property type="entry name" value="C5_MeTfrase"/>
</dbReference>
<evidence type="ECO:0000256" key="6">
    <source>
        <dbReference type="PROSITE-ProRule" id="PRU01016"/>
    </source>
</evidence>
<dbReference type="RefSeq" id="WP_189567137.1">
    <property type="nucleotide sequence ID" value="NZ_BMXF01000005.1"/>
</dbReference>